<dbReference type="VEuPathDB" id="VectorBase:AFUN021465"/>
<evidence type="ECO:0000313" key="10">
    <source>
        <dbReference type="EnsemblMetazoa" id="AFUN021465-PA"/>
    </source>
</evidence>
<evidence type="ECO:0000256" key="4">
    <source>
        <dbReference type="ARBA" id="ARBA00022729"/>
    </source>
</evidence>
<dbReference type="VEuPathDB" id="VectorBase:AFUN2_014651"/>
<accession>A0A4Y0BU90</accession>
<dbReference type="SMART" id="SM00020">
    <property type="entry name" value="Tryp_SPc"/>
    <property type="match status" value="1"/>
</dbReference>
<evidence type="ECO:0000256" key="5">
    <source>
        <dbReference type="ARBA" id="ARBA00022859"/>
    </source>
</evidence>
<keyword evidence="2" id="KW-0964">Secreted</keyword>
<protein>
    <submittedName>
        <fullName evidence="10">Peptidase S1 domain-containing protein</fullName>
    </submittedName>
</protein>
<keyword evidence="3" id="KW-0399">Innate immunity</keyword>
<name>A0A4Y0BU90_ANOFN</name>
<dbReference type="InterPro" id="IPR001254">
    <property type="entry name" value="Trypsin_dom"/>
</dbReference>
<dbReference type="EnsemblMetazoa" id="AFUN021465-RA">
    <property type="protein sequence ID" value="AFUN021465-PA"/>
    <property type="gene ID" value="AFUN021465"/>
</dbReference>
<keyword evidence="6" id="KW-1015">Disulfide bond</keyword>
<dbReference type="FunFam" id="2.40.10.10:FF:000028">
    <property type="entry name" value="Serine protease easter"/>
    <property type="match status" value="1"/>
</dbReference>
<organism evidence="10">
    <name type="scientific">Anopheles funestus</name>
    <name type="common">African malaria mosquito</name>
    <dbReference type="NCBI Taxonomy" id="62324"/>
    <lineage>
        <taxon>Eukaryota</taxon>
        <taxon>Metazoa</taxon>
        <taxon>Ecdysozoa</taxon>
        <taxon>Arthropoda</taxon>
        <taxon>Hexapoda</taxon>
        <taxon>Insecta</taxon>
        <taxon>Pterygota</taxon>
        <taxon>Neoptera</taxon>
        <taxon>Endopterygota</taxon>
        <taxon>Diptera</taxon>
        <taxon>Nematocera</taxon>
        <taxon>Culicoidea</taxon>
        <taxon>Culicidae</taxon>
        <taxon>Anophelinae</taxon>
        <taxon>Anopheles</taxon>
    </lineage>
</organism>
<reference evidence="10" key="1">
    <citation type="submission" date="2020-05" db="UniProtKB">
        <authorList>
            <consortium name="EnsemblMetazoa"/>
        </authorList>
    </citation>
    <scope>IDENTIFICATION</scope>
    <source>
        <strain evidence="10">FUMOZ</strain>
    </source>
</reference>
<dbReference type="GO" id="GO:0045087">
    <property type="term" value="P:innate immune response"/>
    <property type="evidence" value="ECO:0007669"/>
    <property type="project" value="UniProtKB-KW"/>
</dbReference>
<evidence type="ECO:0000259" key="9">
    <source>
        <dbReference type="PROSITE" id="PS50240"/>
    </source>
</evidence>
<dbReference type="AlphaFoldDB" id="A0A4Y0BU90"/>
<evidence type="ECO:0000256" key="1">
    <source>
        <dbReference type="ARBA" id="ARBA00004613"/>
    </source>
</evidence>
<dbReference type="GO" id="GO:0006508">
    <property type="term" value="P:proteolysis"/>
    <property type="evidence" value="ECO:0007669"/>
    <property type="project" value="InterPro"/>
</dbReference>
<feature type="domain" description="Peptidase S1" evidence="9">
    <location>
        <begin position="47"/>
        <end position="317"/>
    </location>
</feature>
<dbReference type="CDD" id="cd00190">
    <property type="entry name" value="Tryp_SPc"/>
    <property type="match status" value="1"/>
</dbReference>
<dbReference type="InterPro" id="IPR009003">
    <property type="entry name" value="Peptidase_S1_PA"/>
</dbReference>
<evidence type="ECO:0000256" key="6">
    <source>
        <dbReference type="ARBA" id="ARBA00023157"/>
    </source>
</evidence>
<evidence type="ECO:0000256" key="2">
    <source>
        <dbReference type="ARBA" id="ARBA00022525"/>
    </source>
</evidence>
<dbReference type="InterPro" id="IPR043504">
    <property type="entry name" value="Peptidase_S1_PA_chymotrypsin"/>
</dbReference>
<dbReference type="GO" id="GO:0004252">
    <property type="term" value="F:serine-type endopeptidase activity"/>
    <property type="evidence" value="ECO:0007669"/>
    <property type="project" value="InterPro"/>
</dbReference>
<evidence type="ECO:0000256" key="8">
    <source>
        <dbReference type="ARBA" id="ARBA00024195"/>
    </source>
</evidence>
<sequence length="321" mass="36876">MVCLYCQFHSEIKADRLLLEGNLCCIGSRMKMSVNLGSLVVICFMVIVRGDWLFPDEVQFNISEKLNKNCGHTPYADRIKPEDGRIFENPWMVLFRHPEEQEWFCQGTLITDRRVLTTAICAEAIIVNETIIILGEYERTVGPDCETDNDCKVEPIIERLPHSVIIHPGFQNDTYENDIALVTLNRKINYSNNVMPVCLPLTPIIASMIHDPIVYNTLWTDENRVPKQIRMEYIPQDKCQSRMRDLLVLQEGQICAQYAKRMDVQISSGSGSPLMIENHDRMFQIGILSIGLPDPTNLPYVYVNISTHIKWIHDTLDDGFK</sequence>
<dbReference type="Gene3D" id="2.40.10.10">
    <property type="entry name" value="Trypsin-like serine proteases"/>
    <property type="match status" value="2"/>
</dbReference>
<dbReference type="PROSITE" id="PS50240">
    <property type="entry name" value="TRYPSIN_DOM"/>
    <property type="match status" value="1"/>
</dbReference>
<keyword evidence="4" id="KW-0732">Signal</keyword>
<dbReference type="GO" id="GO:0005576">
    <property type="term" value="C:extracellular region"/>
    <property type="evidence" value="ECO:0007669"/>
    <property type="project" value="UniProtKB-SubCell"/>
</dbReference>
<keyword evidence="5" id="KW-0391">Immunity</keyword>
<dbReference type="STRING" id="62324.A0A4Y0BU90"/>
<comment type="subcellular location">
    <subcellularLocation>
        <location evidence="1">Secreted</location>
    </subcellularLocation>
</comment>
<dbReference type="PANTHER" id="PTHR24256">
    <property type="entry name" value="TRYPTASE-RELATED"/>
    <property type="match status" value="1"/>
</dbReference>
<dbReference type="SUPFAM" id="SSF50494">
    <property type="entry name" value="Trypsin-like serine proteases"/>
    <property type="match status" value="1"/>
</dbReference>
<keyword evidence="7" id="KW-0325">Glycoprotein</keyword>
<proteinExistence type="inferred from homology"/>
<dbReference type="InterPro" id="IPR051487">
    <property type="entry name" value="Ser/Thr_Proteases_Immune/Dev"/>
</dbReference>
<evidence type="ECO:0000256" key="7">
    <source>
        <dbReference type="ARBA" id="ARBA00023180"/>
    </source>
</evidence>
<evidence type="ECO:0000256" key="3">
    <source>
        <dbReference type="ARBA" id="ARBA00022588"/>
    </source>
</evidence>
<comment type="similarity">
    <text evidence="8">Belongs to the peptidase S1 family. CLIP subfamily.</text>
</comment>
<dbReference type="Pfam" id="PF00089">
    <property type="entry name" value="Trypsin"/>
    <property type="match status" value="1"/>
</dbReference>